<sequence>MLPGSCPLQIQYRAKKISKTIKEELMNEMKKLKIEGTNLGRIMIGKLFVLNHVETIKYGHNEASGGPACD</sequence>
<dbReference type="EMBL" id="KQ435889">
    <property type="protein sequence ID" value="KOX69477.1"/>
    <property type="molecule type" value="Genomic_DNA"/>
</dbReference>
<reference evidence="1 2" key="1">
    <citation type="submission" date="2015-07" db="EMBL/GenBank/DDBJ databases">
        <title>The genome of Melipona quadrifasciata.</title>
        <authorList>
            <person name="Pan H."/>
            <person name="Kapheim K."/>
        </authorList>
    </citation>
    <scope>NUCLEOTIDE SEQUENCE [LARGE SCALE GENOMIC DNA]</scope>
    <source>
        <strain evidence="1">0111107301</strain>
        <tissue evidence="1">Whole body</tissue>
    </source>
</reference>
<keyword evidence="2" id="KW-1185">Reference proteome</keyword>
<dbReference type="Proteomes" id="UP000053105">
    <property type="component" value="Unassembled WGS sequence"/>
</dbReference>
<evidence type="ECO:0000313" key="1">
    <source>
        <dbReference type="EMBL" id="KOX69477.1"/>
    </source>
</evidence>
<protein>
    <submittedName>
        <fullName evidence="1">Uncharacterized protein</fullName>
    </submittedName>
</protein>
<gene>
    <name evidence="1" type="ORF">WN51_06561</name>
</gene>
<accession>A0A0M8ZRI1</accession>
<proteinExistence type="predicted"/>
<evidence type="ECO:0000313" key="2">
    <source>
        <dbReference type="Proteomes" id="UP000053105"/>
    </source>
</evidence>
<organism evidence="1 2">
    <name type="scientific">Melipona quadrifasciata</name>
    <dbReference type="NCBI Taxonomy" id="166423"/>
    <lineage>
        <taxon>Eukaryota</taxon>
        <taxon>Metazoa</taxon>
        <taxon>Ecdysozoa</taxon>
        <taxon>Arthropoda</taxon>
        <taxon>Hexapoda</taxon>
        <taxon>Insecta</taxon>
        <taxon>Pterygota</taxon>
        <taxon>Neoptera</taxon>
        <taxon>Endopterygota</taxon>
        <taxon>Hymenoptera</taxon>
        <taxon>Apocrita</taxon>
        <taxon>Aculeata</taxon>
        <taxon>Apoidea</taxon>
        <taxon>Anthophila</taxon>
        <taxon>Apidae</taxon>
        <taxon>Melipona</taxon>
    </lineage>
</organism>
<name>A0A0M8ZRI1_9HYME</name>
<dbReference type="AlphaFoldDB" id="A0A0M8ZRI1"/>